<dbReference type="Proteomes" id="UP000239757">
    <property type="component" value="Unassembled WGS sequence"/>
</dbReference>
<dbReference type="OrthoDB" id="1937287at2759"/>
<sequence length="219" mass="24289">MQIGQLTKLISGRPQGSLPSNTESNPREQVNAITIQDEEGLVSPEPEPMQETVISKGKGEVDHNDQKLMPNAVKFLNELLTNKRKLDEASHVELNAKVGDKVLLDAADPRIPTFEPNEEIPLTVLNIFPCGTVEVIHPKFGTFKFITGMRSVNSSSRHDHTPERVFPSTRPSTRAAVVGRAHTTRCNTAMRYDRVKIEQKCFPNTGSDKVATVVRHSRG</sequence>
<evidence type="ECO:0000313" key="3">
    <source>
        <dbReference type="Proteomes" id="UP000239757"/>
    </source>
</evidence>
<proteinExistence type="predicted"/>
<name>A0A2P5YFN0_GOSBA</name>
<dbReference type="AlphaFoldDB" id="A0A2P5YFN0"/>
<gene>
    <name evidence="2" type="ORF">GOBAR_AA06175</name>
</gene>
<dbReference type="EMBL" id="KZ663259">
    <property type="protein sequence ID" value="PPS14410.1"/>
    <property type="molecule type" value="Genomic_DNA"/>
</dbReference>
<accession>A0A2P5YFN0</accession>
<feature type="region of interest" description="Disordered" evidence="1">
    <location>
        <begin position="1"/>
        <end position="27"/>
    </location>
</feature>
<feature type="compositionally biased region" description="Polar residues" evidence="1">
    <location>
        <begin position="17"/>
        <end position="27"/>
    </location>
</feature>
<evidence type="ECO:0000313" key="2">
    <source>
        <dbReference type="EMBL" id="PPS14410.1"/>
    </source>
</evidence>
<reference evidence="2 3" key="1">
    <citation type="submission" date="2015-01" db="EMBL/GenBank/DDBJ databases">
        <title>Genome of allotetraploid Gossypium barbadense reveals genomic plasticity and fiber elongation in cotton evolution.</title>
        <authorList>
            <person name="Chen X."/>
            <person name="Liu X."/>
            <person name="Zhao B."/>
            <person name="Zheng H."/>
            <person name="Hu Y."/>
            <person name="Lu G."/>
            <person name="Yang C."/>
            <person name="Chen J."/>
            <person name="Shan C."/>
            <person name="Zhang L."/>
            <person name="Zhou Y."/>
            <person name="Wang L."/>
            <person name="Guo W."/>
            <person name="Bai Y."/>
            <person name="Ruan J."/>
            <person name="Shangguan X."/>
            <person name="Mao Y."/>
            <person name="Jiang J."/>
            <person name="Zhu Y."/>
            <person name="Lei J."/>
            <person name="Kang H."/>
            <person name="Chen S."/>
            <person name="He X."/>
            <person name="Wang R."/>
            <person name="Wang Y."/>
            <person name="Chen J."/>
            <person name="Wang L."/>
            <person name="Yu S."/>
            <person name="Wang B."/>
            <person name="Wei J."/>
            <person name="Song S."/>
            <person name="Lu X."/>
            <person name="Gao Z."/>
            <person name="Gu W."/>
            <person name="Deng X."/>
            <person name="Ma D."/>
            <person name="Wang S."/>
            <person name="Liang W."/>
            <person name="Fang L."/>
            <person name="Cai C."/>
            <person name="Zhu X."/>
            <person name="Zhou B."/>
            <person name="Zhang Y."/>
            <person name="Chen Z."/>
            <person name="Xu S."/>
            <person name="Zhu R."/>
            <person name="Wang S."/>
            <person name="Zhang T."/>
            <person name="Zhao G."/>
        </authorList>
    </citation>
    <scope>NUCLEOTIDE SEQUENCE [LARGE SCALE GENOMIC DNA]</scope>
    <source>
        <strain evidence="3">cv. Xinhai21</strain>
        <tissue evidence="2">Leaf</tissue>
    </source>
</reference>
<protein>
    <submittedName>
        <fullName evidence="2">Uncharacterized protein</fullName>
    </submittedName>
</protein>
<organism evidence="2 3">
    <name type="scientific">Gossypium barbadense</name>
    <name type="common">Sea Island cotton</name>
    <name type="synonym">Hibiscus barbadensis</name>
    <dbReference type="NCBI Taxonomy" id="3634"/>
    <lineage>
        <taxon>Eukaryota</taxon>
        <taxon>Viridiplantae</taxon>
        <taxon>Streptophyta</taxon>
        <taxon>Embryophyta</taxon>
        <taxon>Tracheophyta</taxon>
        <taxon>Spermatophyta</taxon>
        <taxon>Magnoliopsida</taxon>
        <taxon>eudicotyledons</taxon>
        <taxon>Gunneridae</taxon>
        <taxon>Pentapetalae</taxon>
        <taxon>rosids</taxon>
        <taxon>malvids</taxon>
        <taxon>Malvales</taxon>
        <taxon>Malvaceae</taxon>
        <taxon>Malvoideae</taxon>
        <taxon>Gossypium</taxon>
    </lineage>
</organism>
<evidence type="ECO:0000256" key="1">
    <source>
        <dbReference type="SAM" id="MobiDB-lite"/>
    </source>
</evidence>